<feature type="transmembrane region" description="Helical" evidence="1">
    <location>
        <begin position="363"/>
        <end position="383"/>
    </location>
</feature>
<keyword evidence="1" id="KW-0472">Membrane</keyword>
<evidence type="ECO:0008006" key="4">
    <source>
        <dbReference type="Google" id="ProtNLM"/>
    </source>
</evidence>
<organism evidence="2 3">
    <name type="scientific">Polynucleobacter hirudinilacicola</name>
    <dbReference type="NCBI Taxonomy" id="1743166"/>
    <lineage>
        <taxon>Bacteria</taxon>
        <taxon>Pseudomonadati</taxon>
        <taxon>Pseudomonadota</taxon>
        <taxon>Betaproteobacteria</taxon>
        <taxon>Burkholderiales</taxon>
        <taxon>Burkholderiaceae</taxon>
        <taxon>Polynucleobacter</taxon>
    </lineage>
</organism>
<keyword evidence="1" id="KW-0812">Transmembrane</keyword>
<dbReference type="EMBL" id="NAIA01000002">
    <property type="protein sequence ID" value="OWF66210.1"/>
    <property type="molecule type" value="Genomic_DNA"/>
</dbReference>
<keyword evidence="3" id="KW-1185">Reference proteome</keyword>
<feature type="transmembrane region" description="Helical" evidence="1">
    <location>
        <begin position="82"/>
        <end position="100"/>
    </location>
</feature>
<proteinExistence type="predicted"/>
<reference evidence="2 3" key="1">
    <citation type="submission" date="2017-03" db="EMBL/GenBank/DDBJ databases">
        <title>New species Polynucleobacter sp. MWH-EgelM1-30-B4.</title>
        <authorList>
            <person name="Hahn M.W."/>
        </authorList>
    </citation>
    <scope>NUCLEOTIDE SEQUENCE [LARGE SCALE GENOMIC DNA]</scope>
    <source>
        <strain evidence="2 3">MWH-EgelM1-30-B4</strain>
    </source>
</reference>
<feature type="transmembrane region" description="Helical" evidence="1">
    <location>
        <begin position="240"/>
        <end position="258"/>
    </location>
</feature>
<feature type="transmembrane region" description="Helical" evidence="1">
    <location>
        <begin position="182"/>
        <end position="203"/>
    </location>
</feature>
<protein>
    <recommendedName>
        <fullName evidence="4">O-antigen polymerase</fullName>
    </recommendedName>
</protein>
<dbReference type="Proteomes" id="UP000196880">
    <property type="component" value="Unassembled WGS sequence"/>
</dbReference>
<feature type="transmembrane region" description="Helical" evidence="1">
    <location>
        <begin position="147"/>
        <end position="170"/>
    </location>
</feature>
<feature type="transmembrane region" description="Helical" evidence="1">
    <location>
        <begin position="421"/>
        <end position="440"/>
    </location>
</feature>
<feature type="transmembrane region" description="Helical" evidence="1">
    <location>
        <begin position="395"/>
        <end position="415"/>
    </location>
</feature>
<gene>
    <name evidence="2" type="ORF">B6A14_03155</name>
</gene>
<name>A0A210RZ84_9BURK</name>
<evidence type="ECO:0000313" key="3">
    <source>
        <dbReference type="Proteomes" id="UP000196880"/>
    </source>
</evidence>
<sequence length="450" mass="50510">MLLGIWAAKNTIALRNILLVSGALLSIFYITKEIKSSCLRDHCDLWRILPLAFLALAFIWVVSHYLFFAIDPIQQLKELKSTWLRAFMASIVGLGTGLALRNHPNRLNLLWLGVFIAFIVLFSQYIPRALTQQKLLVPDYDYYLFHLKINTVLMGTILLAGIDGALIDHLRAIQFQWRYFRLWYLFYWLIGTAMALWSFVYIVDARNGIGLSTILYGFWFICATVILIQSQLKLPSLKNWLVFLFATAGLLLILYFAFLQTKVNAGWSSLIDDAKIAVQIDRYPNWQNLAQMGYPKREDGRVVTPNTYERVAWATAGSRAIIEYPLGVGVLSYPFAIHPSRPPNIQTGEGLSGIATHSGWVELGLAFGVPALALIFGALLLSFMNAIRGAYPAKMTILGLSILILCLYTVGEVAISHGLEILFFLLALLPGLMLTSEILSQELTSTSCFK</sequence>
<feature type="transmembrane region" description="Helical" evidence="1">
    <location>
        <begin position="51"/>
        <end position="70"/>
    </location>
</feature>
<feature type="transmembrane region" description="Helical" evidence="1">
    <location>
        <begin position="209"/>
        <end position="228"/>
    </location>
</feature>
<keyword evidence="1" id="KW-1133">Transmembrane helix</keyword>
<accession>A0A210RZ84</accession>
<feature type="transmembrane region" description="Helical" evidence="1">
    <location>
        <begin position="107"/>
        <end position="127"/>
    </location>
</feature>
<evidence type="ECO:0000313" key="2">
    <source>
        <dbReference type="EMBL" id="OWF66210.1"/>
    </source>
</evidence>
<comment type="caution">
    <text evidence="2">The sequence shown here is derived from an EMBL/GenBank/DDBJ whole genome shotgun (WGS) entry which is preliminary data.</text>
</comment>
<dbReference type="AlphaFoldDB" id="A0A210RZ84"/>
<evidence type="ECO:0000256" key="1">
    <source>
        <dbReference type="SAM" id="Phobius"/>
    </source>
</evidence>
<feature type="transmembrane region" description="Helical" evidence="1">
    <location>
        <begin position="12"/>
        <end position="30"/>
    </location>
</feature>